<accession>A0AA42TEQ6</accession>
<evidence type="ECO:0000313" key="2">
    <source>
        <dbReference type="Proteomes" id="UP001158500"/>
    </source>
</evidence>
<proteinExistence type="predicted"/>
<dbReference type="RefSeq" id="WP_279641414.1">
    <property type="nucleotide sequence ID" value="NZ_JAOCAE010000006.1"/>
</dbReference>
<dbReference type="EMBL" id="JAOCAE010000006">
    <property type="protein sequence ID" value="MDH1236502.1"/>
    <property type="molecule type" value="Genomic_DNA"/>
</dbReference>
<protein>
    <submittedName>
        <fullName evidence="1">Uncharacterized protein</fullName>
    </submittedName>
</protein>
<reference evidence="1" key="1">
    <citation type="submission" date="2022-09" db="EMBL/GenBank/DDBJ databases">
        <title>Intensive care unit water sources are persistently colonized with multi-drug resistant bacteria and are the site of extensive horizontal gene transfer of antibiotic resistance genes.</title>
        <authorList>
            <person name="Diorio-Toth L."/>
        </authorList>
    </citation>
    <scope>NUCLEOTIDE SEQUENCE</scope>
    <source>
        <strain evidence="1">GD03947</strain>
    </source>
</reference>
<gene>
    <name evidence="1" type="ORF">N5C32_10675</name>
</gene>
<sequence>MDEILHDPRTKQQLKDAIYNHLYEPVRRSYNHKLQQIIRDNSRILRSPHESFTYRGQIYVIDAKATMPRKMNRLVPSLQPQMEAYLAEVKRLNDNEVPFVMGFVNQVLNASNTFEDYLRLLPESIHGPIRAMQASCPCRTVKLTEEDIQAIREKNQLSIDLMKQRQVLNLLL</sequence>
<dbReference type="AlphaFoldDB" id="A0AA42TEQ6"/>
<organism evidence="1 2">
    <name type="scientific">Stutzerimonas stutzeri</name>
    <name type="common">Pseudomonas stutzeri</name>
    <dbReference type="NCBI Taxonomy" id="316"/>
    <lineage>
        <taxon>Bacteria</taxon>
        <taxon>Pseudomonadati</taxon>
        <taxon>Pseudomonadota</taxon>
        <taxon>Gammaproteobacteria</taxon>
        <taxon>Pseudomonadales</taxon>
        <taxon>Pseudomonadaceae</taxon>
        <taxon>Stutzerimonas</taxon>
    </lineage>
</organism>
<comment type="caution">
    <text evidence="1">The sequence shown here is derived from an EMBL/GenBank/DDBJ whole genome shotgun (WGS) entry which is preliminary data.</text>
</comment>
<evidence type="ECO:0000313" key="1">
    <source>
        <dbReference type="EMBL" id="MDH1236502.1"/>
    </source>
</evidence>
<name>A0AA42TEQ6_STUST</name>
<dbReference type="Proteomes" id="UP001158500">
    <property type="component" value="Unassembled WGS sequence"/>
</dbReference>